<dbReference type="GO" id="GO:0005829">
    <property type="term" value="C:cytosol"/>
    <property type="evidence" value="ECO:0007669"/>
    <property type="project" value="TreeGrafter"/>
</dbReference>
<dbReference type="PRINTS" id="PR00301">
    <property type="entry name" value="HEATSHOCK70"/>
</dbReference>
<dbReference type="OrthoDB" id="29851at2759"/>
<dbReference type="PANTHER" id="PTHR45639:SF32">
    <property type="entry name" value="HEAT SHOCK PROTEIN PDR13"/>
    <property type="match status" value="1"/>
</dbReference>
<dbReference type="InterPro" id="IPR043129">
    <property type="entry name" value="ATPase_NBD"/>
</dbReference>
<dbReference type="InterPro" id="IPR013126">
    <property type="entry name" value="Hsp_70_fam"/>
</dbReference>
<dbReference type="Gene3D" id="3.30.30.30">
    <property type="match status" value="1"/>
</dbReference>
<evidence type="ECO:0008006" key="6">
    <source>
        <dbReference type="Google" id="ProtNLM"/>
    </source>
</evidence>
<dbReference type="GO" id="GO:0005524">
    <property type="term" value="F:ATP binding"/>
    <property type="evidence" value="ECO:0007669"/>
    <property type="project" value="UniProtKB-KW"/>
</dbReference>
<dbReference type="FunFam" id="3.90.640.10:FF:000021">
    <property type="entry name" value="Heat shock protein 14"/>
    <property type="match status" value="1"/>
</dbReference>
<dbReference type="PANTHER" id="PTHR45639">
    <property type="entry name" value="HSC70CB, ISOFORM G-RELATED"/>
    <property type="match status" value="1"/>
</dbReference>
<comment type="caution">
    <text evidence="4">The sequence shown here is derived from an EMBL/GenBank/DDBJ whole genome shotgun (WGS) entry which is preliminary data.</text>
</comment>
<dbReference type="GO" id="GO:0005634">
    <property type="term" value="C:nucleus"/>
    <property type="evidence" value="ECO:0007669"/>
    <property type="project" value="TreeGrafter"/>
</dbReference>
<name>A0A8H5AR87_9AGAR</name>
<accession>A0A8H5AR87</accession>
<feature type="region of interest" description="Disordered" evidence="3">
    <location>
        <begin position="556"/>
        <end position="579"/>
    </location>
</feature>
<reference evidence="4 5" key="1">
    <citation type="journal article" date="2020" name="ISME J.">
        <title>Uncovering the hidden diversity of litter-decomposition mechanisms in mushroom-forming fungi.</title>
        <authorList>
            <person name="Floudas D."/>
            <person name="Bentzer J."/>
            <person name="Ahren D."/>
            <person name="Johansson T."/>
            <person name="Persson P."/>
            <person name="Tunlid A."/>
        </authorList>
    </citation>
    <scope>NUCLEOTIDE SEQUENCE [LARGE SCALE GENOMIC DNA]</scope>
    <source>
        <strain evidence="4 5">CBS 101986</strain>
    </source>
</reference>
<evidence type="ECO:0000256" key="3">
    <source>
        <dbReference type="SAM" id="MobiDB-lite"/>
    </source>
</evidence>
<dbReference type="Gene3D" id="3.30.420.40">
    <property type="match status" value="2"/>
</dbReference>
<feature type="region of interest" description="Disordered" evidence="3">
    <location>
        <begin position="1"/>
        <end position="27"/>
    </location>
</feature>
<protein>
    <recommendedName>
        <fullName evidence="6">Actin-like ATPase domain-containing protein</fullName>
    </recommendedName>
</protein>
<keyword evidence="5" id="KW-1185">Reference proteome</keyword>
<dbReference type="GO" id="GO:0140662">
    <property type="term" value="F:ATP-dependent protein folding chaperone"/>
    <property type="evidence" value="ECO:0007669"/>
    <property type="project" value="InterPro"/>
</dbReference>
<dbReference type="AlphaFoldDB" id="A0A8H5AR87"/>
<dbReference type="Pfam" id="PF00012">
    <property type="entry name" value="HSP70"/>
    <property type="match status" value="2"/>
</dbReference>
<evidence type="ECO:0000256" key="2">
    <source>
        <dbReference type="ARBA" id="ARBA00022840"/>
    </source>
</evidence>
<dbReference type="Gene3D" id="3.90.640.10">
    <property type="entry name" value="Actin, Chain A, domain 4"/>
    <property type="match status" value="1"/>
</dbReference>
<organism evidence="4 5">
    <name type="scientific">Psilocybe cf. subviscida</name>
    <dbReference type="NCBI Taxonomy" id="2480587"/>
    <lineage>
        <taxon>Eukaryota</taxon>
        <taxon>Fungi</taxon>
        <taxon>Dikarya</taxon>
        <taxon>Basidiomycota</taxon>
        <taxon>Agaricomycotina</taxon>
        <taxon>Agaricomycetes</taxon>
        <taxon>Agaricomycetidae</taxon>
        <taxon>Agaricales</taxon>
        <taxon>Agaricineae</taxon>
        <taxon>Strophariaceae</taxon>
        <taxon>Psilocybe</taxon>
    </lineage>
</organism>
<dbReference type="EMBL" id="JAACJJ010000059">
    <property type="protein sequence ID" value="KAF5309456.1"/>
    <property type="molecule type" value="Genomic_DNA"/>
</dbReference>
<sequence length="649" mass="68466">MSSKTSRAQTPAVVDTTTEKAAPTSTLPPVVGINFGNSYASIAVFTKEGLAECIANEDGERQIACAIAFHGEEMYIGNQAKQQLVKNGKNTIVGFRNLLGKKFSEIPQSEANSTTSAPIIQHPTIADEPAYKVEVLQPAPSPLPRSAFHTPAASHAPTPRSEPILTTRTLTVSEVATIFIKSLVQSAADFLGKKIQGAVISVPADFTESQRKALEKAAEDADVHVLQLLDESAAAVATTTAADWSDRMDRTELLVDIGASSTSLTLLSVREGLAYVLAASAVSGVGANQIDDKLIKFFAADFTKKSKTPLAVCPSSSPVDARAEAKLRLAIEHTKRTISASPGAATCSVESLKEGLDYTGAINRMRFDMLAAPVYASISTAITSLLENAAVDPHDVDEVVYVGGTGALPGLDDRVSLAVGLREDVETPFARGTVTGGGVGDPTTILARGCAVQASLIESLAVSEAPEDKELLEAFAPGHKAREVRATTRTIGALFPDSSKENKEVGGTWVPVVQKETALPARRVVSLDVALSGADGRIVVEVWEAQEGIRVEKVVERRTPSEDEDDDEDDEEPEEVEVKHRTVTKTTLLAAFDAKAKLGVQTKGKGPDAGKWFTRVEVGVVVGLDGALEVSLREVGAGGVSETVKVPAL</sequence>
<dbReference type="Proteomes" id="UP000567179">
    <property type="component" value="Unassembled WGS sequence"/>
</dbReference>
<feature type="compositionally biased region" description="Acidic residues" evidence="3">
    <location>
        <begin position="562"/>
        <end position="575"/>
    </location>
</feature>
<evidence type="ECO:0000313" key="5">
    <source>
        <dbReference type="Proteomes" id="UP000567179"/>
    </source>
</evidence>
<evidence type="ECO:0000313" key="4">
    <source>
        <dbReference type="EMBL" id="KAF5309456.1"/>
    </source>
</evidence>
<keyword evidence="2" id="KW-0067">ATP-binding</keyword>
<gene>
    <name evidence="4" type="ORF">D9619_012391</name>
</gene>
<dbReference type="SUPFAM" id="SSF53067">
    <property type="entry name" value="Actin-like ATPase domain"/>
    <property type="match status" value="2"/>
</dbReference>
<proteinExistence type="predicted"/>
<feature type="region of interest" description="Disordered" evidence="3">
    <location>
        <begin position="142"/>
        <end position="161"/>
    </location>
</feature>
<evidence type="ECO:0000256" key="1">
    <source>
        <dbReference type="ARBA" id="ARBA00022741"/>
    </source>
</evidence>
<keyword evidence="1" id="KW-0547">Nucleotide-binding</keyword>